<dbReference type="SUPFAM" id="SSF101936">
    <property type="entry name" value="DNA-binding pseudobarrel domain"/>
    <property type="match status" value="1"/>
</dbReference>
<dbReference type="Gene3D" id="2.40.330.10">
    <property type="entry name" value="DNA-binding pseudobarrel domain"/>
    <property type="match status" value="1"/>
</dbReference>
<organism evidence="6 7">
    <name type="scientific">Amborella trichopoda</name>
    <dbReference type="NCBI Taxonomy" id="13333"/>
    <lineage>
        <taxon>Eukaryota</taxon>
        <taxon>Viridiplantae</taxon>
        <taxon>Streptophyta</taxon>
        <taxon>Embryophyta</taxon>
        <taxon>Tracheophyta</taxon>
        <taxon>Spermatophyta</taxon>
        <taxon>Magnoliopsida</taxon>
        <taxon>Amborellales</taxon>
        <taxon>Amborellaceae</taxon>
        <taxon>Amborella</taxon>
    </lineage>
</organism>
<dbReference type="Proteomes" id="UP000017836">
    <property type="component" value="Unassembled WGS sequence"/>
</dbReference>
<evidence type="ECO:0000313" key="6">
    <source>
        <dbReference type="EMBL" id="ERN04942.1"/>
    </source>
</evidence>
<proteinExistence type="predicted"/>
<evidence type="ECO:0000256" key="5">
    <source>
        <dbReference type="ARBA" id="ARBA00023242"/>
    </source>
</evidence>
<evidence type="ECO:0000313" key="7">
    <source>
        <dbReference type="Proteomes" id="UP000017836"/>
    </source>
</evidence>
<dbReference type="AlphaFoldDB" id="W1P4X4"/>
<dbReference type="GO" id="GO:0005634">
    <property type="term" value="C:nucleus"/>
    <property type="evidence" value="ECO:0007669"/>
    <property type="project" value="UniProtKB-SubCell"/>
</dbReference>
<evidence type="ECO:0000256" key="4">
    <source>
        <dbReference type="ARBA" id="ARBA00023163"/>
    </source>
</evidence>
<gene>
    <name evidence="6" type="ORF">AMTR_s00080p00130620</name>
</gene>
<dbReference type="eggNOG" id="ENOG502S91R">
    <property type="taxonomic scope" value="Eukaryota"/>
</dbReference>
<keyword evidence="3" id="KW-0238">DNA-binding</keyword>
<keyword evidence="7" id="KW-1185">Reference proteome</keyword>
<keyword evidence="4" id="KW-0804">Transcription</keyword>
<dbReference type="InterPro" id="IPR003340">
    <property type="entry name" value="B3_DNA-bd"/>
</dbReference>
<sequence>MKMKMKEEKEEDRRNLLMLAECACNVSRGKWLATMLQLGAQALQPVCHKTLTPSDTEPHLNRLALPKTQVNNQIFPLLTEAEIRRVEEEGGLELCAFDKEGRAWNLIFKYWKSSQTYVLIDEWMGMVVRNGWRSHTDALTVWCFRHGFNGSLCFVILNH</sequence>
<keyword evidence="5" id="KW-0539">Nucleus</keyword>
<evidence type="ECO:0000256" key="2">
    <source>
        <dbReference type="ARBA" id="ARBA00023015"/>
    </source>
</evidence>
<comment type="subcellular location">
    <subcellularLocation>
        <location evidence="1">Nucleus</location>
    </subcellularLocation>
</comment>
<dbReference type="InterPro" id="IPR005508">
    <property type="entry name" value="At2g31720-like"/>
</dbReference>
<dbReference type="Pfam" id="PF03754">
    <property type="entry name" value="At2g31720-like"/>
    <property type="match status" value="1"/>
</dbReference>
<dbReference type="InterPro" id="IPR015300">
    <property type="entry name" value="DNA-bd_pseudobarrel_sf"/>
</dbReference>
<evidence type="ECO:0008006" key="8">
    <source>
        <dbReference type="Google" id="ProtNLM"/>
    </source>
</evidence>
<dbReference type="GO" id="GO:0003677">
    <property type="term" value="F:DNA binding"/>
    <property type="evidence" value="ECO:0007669"/>
    <property type="project" value="UniProtKB-KW"/>
</dbReference>
<evidence type="ECO:0000256" key="3">
    <source>
        <dbReference type="ARBA" id="ARBA00023125"/>
    </source>
</evidence>
<protein>
    <recommendedName>
        <fullName evidence="8">TF-B3 domain-containing protein</fullName>
    </recommendedName>
</protein>
<dbReference type="EMBL" id="KI394095">
    <property type="protein sequence ID" value="ERN04942.1"/>
    <property type="molecule type" value="Genomic_DNA"/>
</dbReference>
<dbReference type="CDD" id="cd10017">
    <property type="entry name" value="B3_DNA"/>
    <property type="match status" value="1"/>
</dbReference>
<dbReference type="PANTHER" id="PTHR34397">
    <property type="entry name" value="OS05G0237600 PROTEIN"/>
    <property type="match status" value="1"/>
</dbReference>
<evidence type="ECO:0000256" key="1">
    <source>
        <dbReference type="ARBA" id="ARBA00004123"/>
    </source>
</evidence>
<dbReference type="HOGENOM" id="CLU_140603_0_0_1"/>
<dbReference type="Gramene" id="ERN04942">
    <property type="protein sequence ID" value="ERN04942"/>
    <property type="gene ID" value="AMTR_s00080p00130620"/>
</dbReference>
<reference evidence="7" key="1">
    <citation type="journal article" date="2013" name="Science">
        <title>The Amborella genome and the evolution of flowering plants.</title>
        <authorList>
            <consortium name="Amborella Genome Project"/>
        </authorList>
    </citation>
    <scope>NUCLEOTIDE SEQUENCE [LARGE SCALE GENOMIC DNA]</scope>
</reference>
<dbReference type="OMA" id="KEGRAWN"/>
<keyword evidence="2" id="KW-0805">Transcription regulation</keyword>
<accession>W1P4X4</accession>
<name>W1P4X4_AMBTC</name>
<dbReference type="PANTHER" id="PTHR34397:SF22">
    <property type="entry name" value="OS05G0237600 PROTEIN"/>
    <property type="match status" value="1"/>
</dbReference>